<protein>
    <submittedName>
        <fullName evidence="2">Uncharacterized protein</fullName>
    </submittedName>
</protein>
<dbReference type="EMBL" id="BJCE01000388">
    <property type="protein sequence ID" value="GCL40031.1"/>
    <property type="molecule type" value="Genomic_DNA"/>
</dbReference>
<dbReference type="AlphaFoldDB" id="A0A480AA64"/>
<proteinExistence type="predicted"/>
<accession>A0A480AA64</accession>
<organism evidence="2 3">
    <name type="scientific">Sphaerospermopsis reniformis</name>
    <dbReference type="NCBI Taxonomy" id="531300"/>
    <lineage>
        <taxon>Bacteria</taxon>
        <taxon>Bacillati</taxon>
        <taxon>Cyanobacteriota</taxon>
        <taxon>Cyanophyceae</taxon>
        <taxon>Nostocales</taxon>
        <taxon>Aphanizomenonaceae</taxon>
        <taxon>Sphaerospermopsis</taxon>
    </lineage>
</organism>
<sequence>MTEDNNGLDRKGNEIVHGKGHHAERIKIVVRSMKAKGYTGIRVNQVQVDAAGNRIGNNRPDISAIHPKTGKRINIEYDNQRRSSLKHEHEINKNDSRSVNTHAILKPEGKVLKGTRTHKPTFEQPKDPTLANTLKLSGEKRVSQTKTKPEAIKSRYGSSSESSPAKGSANQESKVRGTSEINNL</sequence>
<keyword evidence="3" id="KW-1185">Reference proteome</keyword>
<evidence type="ECO:0000313" key="2">
    <source>
        <dbReference type="EMBL" id="GCL40031.1"/>
    </source>
</evidence>
<comment type="caution">
    <text evidence="2">The sequence shown here is derived from an EMBL/GenBank/DDBJ whole genome shotgun (WGS) entry which is preliminary data.</text>
</comment>
<feature type="region of interest" description="Disordered" evidence="1">
    <location>
        <begin position="84"/>
        <end position="184"/>
    </location>
</feature>
<feature type="compositionally biased region" description="Basic and acidic residues" evidence="1">
    <location>
        <begin position="84"/>
        <end position="96"/>
    </location>
</feature>
<evidence type="ECO:0000256" key="1">
    <source>
        <dbReference type="SAM" id="MobiDB-lite"/>
    </source>
</evidence>
<dbReference type="Proteomes" id="UP000300142">
    <property type="component" value="Unassembled WGS sequence"/>
</dbReference>
<dbReference type="RefSeq" id="WP_137669440.1">
    <property type="nucleotide sequence ID" value="NZ_BJCE01000388.1"/>
</dbReference>
<feature type="compositionally biased region" description="Basic and acidic residues" evidence="1">
    <location>
        <begin position="137"/>
        <end position="153"/>
    </location>
</feature>
<evidence type="ECO:0000313" key="3">
    <source>
        <dbReference type="Proteomes" id="UP000300142"/>
    </source>
</evidence>
<reference evidence="3" key="1">
    <citation type="submission" date="2019-02" db="EMBL/GenBank/DDBJ databases">
        <title>Draft genome sequence of Sphaerospermopsis reniformis NIES-1949.</title>
        <authorList>
            <person name="Yamaguchi H."/>
            <person name="Suzuki S."/>
            <person name="Kawachi M."/>
        </authorList>
    </citation>
    <scope>NUCLEOTIDE SEQUENCE [LARGE SCALE GENOMIC DNA]</scope>
    <source>
        <strain evidence="3">NIES-1949</strain>
    </source>
</reference>
<name>A0A480AA64_9CYAN</name>
<gene>
    <name evidence="2" type="ORF">SR1949_51650</name>
</gene>